<feature type="non-terminal residue" evidence="1">
    <location>
        <position position="1"/>
    </location>
</feature>
<accession>A0A381QTD0</accession>
<gene>
    <name evidence="1" type="ORF">METZ01_LOCUS35500</name>
</gene>
<sequence length="38" mass="4150">VIEDVEETVEDAEETAAETETVIEIKISRCGDVNVICP</sequence>
<organism evidence="1">
    <name type="scientific">marine metagenome</name>
    <dbReference type="NCBI Taxonomy" id="408172"/>
    <lineage>
        <taxon>unclassified sequences</taxon>
        <taxon>metagenomes</taxon>
        <taxon>ecological metagenomes</taxon>
    </lineage>
</organism>
<dbReference type="AlphaFoldDB" id="A0A381QTD0"/>
<dbReference type="EMBL" id="UINC01001516">
    <property type="protein sequence ID" value="SUZ82646.1"/>
    <property type="molecule type" value="Genomic_DNA"/>
</dbReference>
<protein>
    <submittedName>
        <fullName evidence="1">Uncharacterized protein</fullName>
    </submittedName>
</protein>
<evidence type="ECO:0000313" key="1">
    <source>
        <dbReference type="EMBL" id="SUZ82646.1"/>
    </source>
</evidence>
<reference evidence="1" key="1">
    <citation type="submission" date="2018-05" db="EMBL/GenBank/DDBJ databases">
        <authorList>
            <person name="Lanie J.A."/>
            <person name="Ng W.-L."/>
            <person name="Kazmierczak K.M."/>
            <person name="Andrzejewski T.M."/>
            <person name="Davidsen T.M."/>
            <person name="Wayne K.J."/>
            <person name="Tettelin H."/>
            <person name="Glass J.I."/>
            <person name="Rusch D."/>
            <person name="Podicherti R."/>
            <person name="Tsui H.-C.T."/>
            <person name="Winkler M.E."/>
        </authorList>
    </citation>
    <scope>NUCLEOTIDE SEQUENCE</scope>
</reference>
<proteinExistence type="predicted"/>
<name>A0A381QTD0_9ZZZZ</name>